<feature type="region of interest" description="Disordered" evidence="1">
    <location>
        <begin position="1"/>
        <end position="27"/>
    </location>
</feature>
<name>A0A375EEB0_9BURK</name>
<keyword evidence="2" id="KW-0614">Plasmid</keyword>
<gene>
    <name evidence="3" type="ORF">CBM2612_P0241</name>
    <name evidence="2" type="ORF">CBM2613_P10071</name>
</gene>
<sequence length="262" mass="28823">MNQCKLQMTASELKQGDSGVGDADSREKKRPVLGVIKLDSGDEMKQSCESGHESVMPFMVDDPALWPVPLSKTIAQGADAVSNKIPTTAAANGILEAAKRLDGRTDLIIGNCGYMWASREHLYGQTATPVLTSALEFLDLALRMTKSPVGIITWDAKPLVPLLKNHSGFDRLRFLSINDLPDWANWVFDRCADENPCRWSKDGMARQLTECLVEAFDKDGAFNNIGVLVLECTLVPDFRKKIREVTSIPVLDLLNFAKTALA</sequence>
<geneLocation type="plasmid" evidence="2">
    <name>CBM2613_p</name>
</geneLocation>
<evidence type="ECO:0000313" key="2">
    <source>
        <dbReference type="EMBL" id="SOZ74428.1"/>
    </source>
</evidence>
<dbReference type="EMBL" id="LT976981">
    <property type="protein sequence ID" value="SOZ74428.1"/>
    <property type="molecule type" value="Genomic_DNA"/>
</dbReference>
<accession>A0A375EEB0</accession>
<evidence type="ECO:0000313" key="3">
    <source>
        <dbReference type="EMBL" id="SPD48896.1"/>
    </source>
</evidence>
<feature type="compositionally biased region" description="Polar residues" evidence="1">
    <location>
        <begin position="1"/>
        <end position="12"/>
    </location>
</feature>
<reference evidence="3 4" key="1">
    <citation type="submission" date="2018-01" db="EMBL/GenBank/DDBJ databases">
        <authorList>
            <person name="Gaut B.S."/>
            <person name="Morton B.R."/>
            <person name="Clegg M.T."/>
            <person name="Duvall M.R."/>
        </authorList>
    </citation>
    <scope>NUCLEOTIDE SEQUENCE [LARGE SCALE GENOMIC DNA]</scope>
    <source>
        <strain evidence="3">Cupriavidus taiwanensis STM 8555</strain>
        <plasmid evidence="3">I</plasmid>
        <plasmid evidence="4">Plasmid cbm2613_p</plasmid>
    </source>
</reference>
<geneLocation type="plasmid" evidence="4">
    <name>cbm2613_p</name>
</geneLocation>
<proteinExistence type="predicted"/>
<dbReference type="EMBL" id="LT984809">
    <property type="protein sequence ID" value="SPD48896.1"/>
    <property type="molecule type" value="Genomic_DNA"/>
</dbReference>
<organism evidence="2 4">
    <name type="scientific">Cupriavidus taiwanensis</name>
    <dbReference type="NCBI Taxonomy" id="164546"/>
    <lineage>
        <taxon>Bacteria</taxon>
        <taxon>Pseudomonadati</taxon>
        <taxon>Pseudomonadota</taxon>
        <taxon>Betaproteobacteria</taxon>
        <taxon>Burkholderiales</taxon>
        <taxon>Burkholderiaceae</taxon>
        <taxon>Cupriavidus</taxon>
    </lineage>
</organism>
<dbReference type="AlphaFoldDB" id="A0A375EEB0"/>
<dbReference type="Proteomes" id="UP000256952">
    <property type="component" value="Plasmid CBM2613_p"/>
</dbReference>
<evidence type="ECO:0000256" key="1">
    <source>
        <dbReference type="SAM" id="MobiDB-lite"/>
    </source>
</evidence>
<protein>
    <submittedName>
        <fullName evidence="2">Uncharacterized protein</fullName>
    </submittedName>
</protein>
<evidence type="ECO:0000313" key="4">
    <source>
        <dbReference type="Proteomes" id="UP000256952"/>
    </source>
</evidence>
<geneLocation type="plasmid" evidence="3">
    <name>I</name>
</geneLocation>
<reference evidence="2" key="2">
    <citation type="submission" date="2018-01" db="EMBL/GenBank/DDBJ databases">
        <authorList>
            <person name="Clerissi C."/>
        </authorList>
    </citation>
    <scope>NUCLEOTIDE SEQUENCE</scope>
    <source>
        <strain evidence="2">Cupriavidus taiwanensis STM 8556</strain>
        <plasmid evidence="2">CBM2613_p</plasmid>
    </source>
</reference>